<dbReference type="InterPro" id="IPR037151">
    <property type="entry name" value="AlkB-like_sf"/>
</dbReference>
<accession>A0ABQ8FKT7</accession>
<keyword evidence="11" id="KW-1185">Reference proteome</keyword>
<keyword evidence="4" id="KW-0223">Dioxygenase</keyword>
<dbReference type="PANTHER" id="PTHR46030:SF1">
    <property type="entry name" value="ALPHA-KETOGLUTARATE-DEPENDENT DIOXYGENASE ALKB HOMOLOG 6"/>
    <property type="match status" value="1"/>
</dbReference>
<dbReference type="PANTHER" id="PTHR46030">
    <property type="entry name" value="ALPHA-KETOGLUTARATE-DEPENDENT DIOXYGENASE ALKB HOMOLOG 6"/>
    <property type="match status" value="1"/>
</dbReference>
<feature type="compositionally biased region" description="Low complexity" evidence="8">
    <location>
        <begin position="1"/>
        <end position="28"/>
    </location>
</feature>
<evidence type="ECO:0000313" key="10">
    <source>
        <dbReference type="EMBL" id="KAH6600010.1"/>
    </source>
</evidence>
<evidence type="ECO:0000256" key="5">
    <source>
        <dbReference type="ARBA" id="ARBA00023002"/>
    </source>
</evidence>
<dbReference type="Proteomes" id="UP001648503">
    <property type="component" value="Unassembled WGS sequence"/>
</dbReference>
<organism evidence="10 11">
    <name type="scientific">Batrachochytrium salamandrivorans</name>
    <dbReference type="NCBI Taxonomy" id="1357716"/>
    <lineage>
        <taxon>Eukaryota</taxon>
        <taxon>Fungi</taxon>
        <taxon>Fungi incertae sedis</taxon>
        <taxon>Chytridiomycota</taxon>
        <taxon>Chytridiomycota incertae sedis</taxon>
        <taxon>Chytridiomycetes</taxon>
        <taxon>Rhizophydiales</taxon>
        <taxon>Rhizophydiales incertae sedis</taxon>
        <taxon>Batrachochytrium</taxon>
    </lineage>
</organism>
<protein>
    <recommendedName>
        <fullName evidence="9">Fe2OG dioxygenase domain-containing protein</fullName>
    </recommendedName>
</protein>
<evidence type="ECO:0000313" key="11">
    <source>
        <dbReference type="Proteomes" id="UP001648503"/>
    </source>
</evidence>
<dbReference type="InterPro" id="IPR027450">
    <property type="entry name" value="AlkB-like"/>
</dbReference>
<feature type="region of interest" description="Disordered" evidence="8">
    <location>
        <begin position="1"/>
        <end position="37"/>
    </location>
</feature>
<evidence type="ECO:0000256" key="3">
    <source>
        <dbReference type="ARBA" id="ARBA00022723"/>
    </source>
</evidence>
<gene>
    <name evidence="10" type="ORF">BASA50_002598</name>
</gene>
<keyword evidence="7" id="KW-0539">Nucleus</keyword>
<evidence type="ECO:0000256" key="4">
    <source>
        <dbReference type="ARBA" id="ARBA00022964"/>
    </source>
</evidence>
<dbReference type="SUPFAM" id="SSF51197">
    <property type="entry name" value="Clavaminate synthase-like"/>
    <property type="match status" value="1"/>
</dbReference>
<dbReference type="InterPro" id="IPR032862">
    <property type="entry name" value="ALKBH6"/>
</dbReference>
<evidence type="ECO:0000256" key="2">
    <source>
        <dbReference type="ARBA" id="ARBA00007879"/>
    </source>
</evidence>
<sequence>MMTITTSTTATSTTATSTTTSTTTTTASNTILHEQHPSKKDLYRLPSPFHSILYLPDFISSAEATDLLSHIFRAPKQRWTTLRNRRLQTWGTVSLSQSGQSIIQSIQPVRSVVQPVQASPLPSWMKPILARIHALEVFPAHLPPNHCLVNEYRPGQGIMPHLDGPCYASVVATVSLGEATLLDFYRYNPQQPDLPVLSKADPQSSSQSVQPKAFSVVVEPLSLLVLEEEAYESYMHGIDESFGFWVDTDPHDGSTILNASSVMARLSAADSNRDSSLSVSTLHSIEANESSVEHSAANMSNAAIYIHRVGTRISLTFRHTYLAGKSSPAAAYTDSLQRDSPN</sequence>
<evidence type="ECO:0000256" key="6">
    <source>
        <dbReference type="ARBA" id="ARBA00023004"/>
    </source>
</evidence>
<dbReference type="InterPro" id="IPR005123">
    <property type="entry name" value="Oxoglu/Fe-dep_dioxygenase_dom"/>
</dbReference>
<dbReference type="Pfam" id="PF13532">
    <property type="entry name" value="2OG-FeII_Oxy_2"/>
    <property type="match status" value="1"/>
</dbReference>
<dbReference type="PROSITE" id="PS51471">
    <property type="entry name" value="FE2OG_OXY"/>
    <property type="match status" value="1"/>
</dbReference>
<dbReference type="EMBL" id="JAFCIX010000051">
    <property type="protein sequence ID" value="KAH6600010.1"/>
    <property type="molecule type" value="Genomic_DNA"/>
</dbReference>
<comment type="caution">
    <text evidence="10">The sequence shown here is derived from an EMBL/GenBank/DDBJ whole genome shotgun (WGS) entry which is preliminary data.</text>
</comment>
<feature type="domain" description="Fe2OG dioxygenase" evidence="9">
    <location>
        <begin position="143"/>
        <end position="321"/>
    </location>
</feature>
<evidence type="ECO:0000256" key="8">
    <source>
        <dbReference type="SAM" id="MobiDB-lite"/>
    </source>
</evidence>
<proteinExistence type="inferred from homology"/>
<name>A0ABQ8FKT7_9FUNG</name>
<reference evidence="10 11" key="1">
    <citation type="submission" date="2021-02" db="EMBL/GenBank/DDBJ databases">
        <title>Variation within the Batrachochytrium salamandrivorans European outbreak.</title>
        <authorList>
            <person name="Kelly M."/>
            <person name="Pasmans F."/>
            <person name="Shea T.P."/>
            <person name="Munoz J.F."/>
            <person name="Carranza S."/>
            <person name="Cuomo C.A."/>
            <person name="Martel A."/>
        </authorList>
    </citation>
    <scope>NUCLEOTIDE SEQUENCE [LARGE SCALE GENOMIC DNA]</scope>
    <source>
        <strain evidence="10 11">AMFP18/2</strain>
    </source>
</reference>
<keyword evidence="3" id="KW-0479">Metal-binding</keyword>
<comment type="similarity">
    <text evidence="2">Belongs to the alkB family.</text>
</comment>
<comment type="subcellular location">
    <subcellularLocation>
        <location evidence="1">Nucleus</location>
    </subcellularLocation>
</comment>
<keyword evidence="5" id="KW-0560">Oxidoreductase</keyword>
<evidence type="ECO:0000256" key="1">
    <source>
        <dbReference type="ARBA" id="ARBA00004123"/>
    </source>
</evidence>
<evidence type="ECO:0000259" key="9">
    <source>
        <dbReference type="PROSITE" id="PS51471"/>
    </source>
</evidence>
<evidence type="ECO:0000256" key="7">
    <source>
        <dbReference type="ARBA" id="ARBA00023242"/>
    </source>
</evidence>
<dbReference type="Gene3D" id="2.60.120.590">
    <property type="entry name" value="Alpha-ketoglutarate-dependent dioxygenase AlkB-like"/>
    <property type="match status" value="1"/>
</dbReference>
<keyword evidence="6" id="KW-0408">Iron</keyword>